<keyword evidence="1" id="KW-0472">Membrane</keyword>
<keyword evidence="1" id="KW-0812">Transmembrane</keyword>
<keyword evidence="1" id="KW-1133">Transmembrane helix</keyword>
<proteinExistence type="predicted"/>
<dbReference type="EMBL" id="LODT01000034">
    <property type="protein sequence ID" value="KYQ91577.1"/>
    <property type="molecule type" value="Genomic_DNA"/>
</dbReference>
<dbReference type="Proteomes" id="UP000076078">
    <property type="component" value="Unassembled WGS sequence"/>
</dbReference>
<evidence type="ECO:0000313" key="3">
    <source>
        <dbReference type="Proteomes" id="UP000076078"/>
    </source>
</evidence>
<organism evidence="2 3">
    <name type="scientific">Tieghemostelium lacteum</name>
    <name type="common">Slime mold</name>
    <name type="synonym">Dictyostelium lacteum</name>
    <dbReference type="NCBI Taxonomy" id="361077"/>
    <lineage>
        <taxon>Eukaryota</taxon>
        <taxon>Amoebozoa</taxon>
        <taxon>Evosea</taxon>
        <taxon>Eumycetozoa</taxon>
        <taxon>Dictyostelia</taxon>
        <taxon>Dictyosteliales</taxon>
        <taxon>Raperosteliaceae</taxon>
        <taxon>Tieghemostelium</taxon>
    </lineage>
</organism>
<name>A0A151ZCA1_TIELA</name>
<dbReference type="STRING" id="361077.A0A151ZCA1"/>
<evidence type="ECO:0000256" key="1">
    <source>
        <dbReference type="SAM" id="Phobius"/>
    </source>
</evidence>
<sequence>MQSFESSPKPIAVNNNINDDFDENFFSFKDKMKDEDSIEFNSYEDLEYDEESDYSKNTLVEPPRATGFLMKFIFLFHPYLLILFILPGILTFWIMFISGENSLKPFIYIVFIMVPLLFQIILLAYHSRSFLFLNYGRQAISRKYNNLSSNQFGQLYQLVDVQTQSVITLLDSRIADEKAMYLYIPITKEVFNMSYFESTFKINALGHWKVVMTWKSLLSFFVCALILVELVLLIVLKSWFFQMFK</sequence>
<accession>A0A151ZCA1</accession>
<dbReference type="OMA" id="KFIFLFH"/>
<dbReference type="AlphaFoldDB" id="A0A151ZCA1"/>
<feature type="transmembrane region" description="Helical" evidence="1">
    <location>
        <begin position="217"/>
        <end position="240"/>
    </location>
</feature>
<dbReference type="InParanoid" id="A0A151ZCA1"/>
<feature type="transmembrane region" description="Helical" evidence="1">
    <location>
        <begin position="106"/>
        <end position="125"/>
    </location>
</feature>
<keyword evidence="3" id="KW-1185">Reference proteome</keyword>
<evidence type="ECO:0008006" key="4">
    <source>
        <dbReference type="Google" id="ProtNLM"/>
    </source>
</evidence>
<comment type="caution">
    <text evidence="2">The sequence shown here is derived from an EMBL/GenBank/DDBJ whole genome shotgun (WGS) entry which is preliminary data.</text>
</comment>
<evidence type="ECO:0000313" key="2">
    <source>
        <dbReference type="EMBL" id="KYQ91577.1"/>
    </source>
</evidence>
<dbReference type="FunCoup" id="A0A151ZCA1">
    <property type="interactions" value="738"/>
</dbReference>
<feature type="transmembrane region" description="Helical" evidence="1">
    <location>
        <begin position="72"/>
        <end position="94"/>
    </location>
</feature>
<protein>
    <recommendedName>
        <fullName evidence="4">Transmembrane protein</fullName>
    </recommendedName>
</protein>
<gene>
    <name evidence="2" type="ORF">DLAC_07347</name>
</gene>
<dbReference type="OrthoDB" id="16174at2759"/>
<reference evidence="2 3" key="1">
    <citation type="submission" date="2015-12" db="EMBL/GenBank/DDBJ databases">
        <title>Dictyostelia acquired genes for synthesis and detection of signals that induce cell-type specialization by lateral gene transfer from prokaryotes.</title>
        <authorList>
            <person name="Gloeckner G."/>
            <person name="Schaap P."/>
        </authorList>
    </citation>
    <scope>NUCLEOTIDE SEQUENCE [LARGE SCALE GENOMIC DNA]</scope>
    <source>
        <strain evidence="2 3">TK</strain>
    </source>
</reference>